<evidence type="ECO:0000256" key="1">
    <source>
        <dbReference type="SAM" id="MobiDB-lite"/>
    </source>
</evidence>
<dbReference type="Pfam" id="PF10533">
    <property type="entry name" value="Plant_zn_clust"/>
    <property type="match status" value="1"/>
</dbReference>
<dbReference type="GO" id="GO:0003700">
    <property type="term" value="F:DNA-binding transcription factor activity"/>
    <property type="evidence" value="ECO:0007669"/>
    <property type="project" value="InterPro"/>
</dbReference>
<name>A0A1D1Y0V8_9ARAE</name>
<sequence>MAVELMMGYEGDGVGSRESTVEEAALAGLRSMEKLISLLSQHSEEQQQQLQHQQQQREEERQGAEVDCQAEVDAAVTKFRKVISLLGRTRTGHARFRRAPQLPLQEYQQQRHLAVEEVPVAVAAVKEGPVTVYCPKPIQQRLPPLPHHHHQQRRLLAAASAGNSLESSLMSGDTATTAAGVSSTSSFQIRAAPAASAGGVGRPPLSSPSPLPLKRRCGSRSEDGAALCNGGGGAPGKCHCTKRRKLRMKRTVRVPAISAKMADIPPDDFSWRKYGQKPIK</sequence>
<gene>
    <name evidence="3" type="primary">WRKY11_2</name>
    <name evidence="3" type="ORF">g.49168</name>
</gene>
<protein>
    <submittedName>
        <fullName evidence="3">Putative WRKY transcription factor 11</fullName>
    </submittedName>
</protein>
<dbReference type="InterPro" id="IPR018872">
    <property type="entry name" value="Zn-cluster-dom"/>
</dbReference>
<dbReference type="PANTHER" id="PTHR31282">
    <property type="entry name" value="WRKY TRANSCRIPTION FACTOR 21-RELATED"/>
    <property type="match status" value="1"/>
</dbReference>
<dbReference type="InterPro" id="IPR044810">
    <property type="entry name" value="WRKY_plant"/>
</dbReference>
<feature type="region of interest" description="Disordered" evidence="1">
    <location>
        <begin position="194"/>
        <end position="234"/>
    </location>
</feature>
<reference evidence="3" key="1">
    <citation type="submission" date="2015-07" db="EMBL/GenBank/DDBJ databases">
        <title>Transcriptome Assembly of Anthurium amnicola.</title>
        <authorList>
            <person name="Suzuki J."/>
        </authorList>
    </citation>
    <scope>NUCLEOTIDE SEQUENCE</scope>
</reference>
<feature type="domain" description="Zn-cluster" evidence="2">
    <location>
        <begin position="214"/>
        <end position="263"/>
    </location>
</feature>
<evidence type="ECO:0000313" key="3">
    <source>
        <dbReference type="EMBL" id="JAT48277.1"/>
    </source>
</evidence>
<feature type="compositionally biased region" description="Basic and acidic residues" evidence="1">
    <location>
        <begin position="55"/>
        <end position="64"/>
    </location>
</feature>
<accession>A0A1D1Y0V8</accession>
<organism evidence="3">
    <name type="scientific">Anthurium amnicola</name>
    <dbReference type="NCBI Taxonomy" id="1678845"/>
    <lineage>
        <taxon>Eukaryota</taxon>
        <taxon>Viridiplantae</taxon>
        <taxon>Streptophyta</taxon>
        <taxon>Embryophyta</taxon>
        <taxon>Tracheophyta</taxon>
        <taxon>Spermatophyta</taxon>
        <taxon>Magnoliopsida</taxon>
        <taxon>Liliopsida</taxon>
        <taxon>Araceae</taxon>
        <taxon>Pothoideae</taxon>
        <taxon>Potheae</taxon>
        <taxon>Anthurium</taxon>
    </lineage>
</organism>
<dbReference type="EMBL" id="GDJX01019659">
    <property type="protein sequence ID" value="JAT48277.1"/>
    <property type="molecule type" value="Transcribed_RNA"/>
</dbReference>
<feature type="region of interest" description="Disordered" evidence="1">
    <location>
        <begin position="41"/>
        <end position="65"/>
    </location>
</feature>
<proteinExistence type="predicted"/>
<dbReference type="AlphaFoldDB" id="A0A1D1Y0V8"/>
<feature type="non-terminal residue" evidence="3">
    <location>
        <position position="280"/>
    </location>
</feature>
<evidence type="ECO:0000259" key="2">
    <source>
        <dbReference type="Pfam" id="PF10533"/>
    </source>
</evidence>